<dbReference type="PANTHER" id="PTHR38342">
    <property type="entry name" value="SLR5037 PROTEIN"/>
    <property type="match status" value="1"/>
</dbReference>
<dbReference type="Gene3D" id="3.30.310.70">
    <property type="entry name" value="TT1751-like domain"/>
    <property type="match status" value="1"/>
</dbReference>
<evidence type="ECO:0000313" key="2">
    <source>
        <dbReference type="EMBL" id="CAA6824259.1"/>
    </source>
</evidence>
<dbReference type="SUPFAM" id="SSF103247">
    <property type="entry name" value="TT1751-like"/>
    <property type="match status" value="1"/>
</dbReference>
<dbReference type="InterPro" id="IPR035923">
    <property type="entry name" value="TT1751-like_sf"/>
</dbReference>
<dbReference type="EMBL" id="CACVAV010000378">
    <property type="protein sequence ID" value="CAA6824259.1"/>
    <property type="molecule type" value="Genomic_DNA"/>
</dbReference>
<dbReference type="InterPro" id="IPR005180">
    <property type="entry name" value="DUF302"/>
</dbReference>
<evidence type="ECO:0000259" key="1">
    <source>
        <dbReference type="Pfam" id="PF03625"/>
    </source>
</evidence>
<gene>
    <name evidence="2" type="ORF">HELGO_WM24399</name>
</gene>
<proteinExistence type="predicted"/>
<dbReference type="PROSITE" id="PS51257">
    <property type="entry name" value="PROKAR_LIPOPROTEIN"/>
    <property type="match status" value="1"/>
</dbReference>
<dbReference type="CDD" id="cd14797">
    <property type="entry name" value="DUF302"/>
    <property type="match status" value="1"/>
</dbReference>
<feature type="domain" description="DUF302" evidence="1">
    <location>
        <begin position="60"/>
        <end position="123"/>
    </location>
</feature>
<dbReference type="Pfam" id="PF03625">
    <property type="entry name" value="DUF302"/>
    <property type="match status" value="1"/>
</dbReference>
<name>A0A6S6UBY9_9GAMM</name>
<dbReference type="PANTHER" id="PTHR38342:SF1">
    <property type="entry name" value="SLR5037 PROTEIN"/>
    <property type="match status" value="1"/>
</dbReference>
<organism evidence="2">
    <name type="scientific">uncultured Thiotrichaceae bacterium</name>
    <dbReference type="NCBI Taxonomy" id="298394"/>
    <lineage>
        <taxon>Bacteria</taxon>
        <taxon>Pseudomonadati</taxon>
        <taxon>Pseudomonadota</taxon>
        <taxon>Gammaproteobacteria</taxon>
        <taxon>Thiotrichales</taxon>
        <taxon>Thiotrichaceae</taxon>
        <taxon>environmental samples</taxon>
    </lineage>
</organism>
<sequence>MKISKLTVILLVYALFWLSGCSMGHTMIKENLSPYPFDKTVDVIVDNAQVQKWSVPKVYDFQALLIEKGEEDPGKFKVIKLCKASIASKMLTPDDSKYMGAMMPCSVAVYEKQDGKTYVSSMNMSLMATMFGGEVGDILNQVAQEEKSILQFLHK</sequence>
<dbReference type="AlphaFoldDB" id="A0A6S6UBY9"/>
<reference evidence="2" key="1">
    <citation type="submission" date="2020-01" db="EMBL/GenBank/DDBJ databases">
        <authorList>
            <person name="Meier V. D."/>
            <person name="Meier V D."/>
        </authorList>
    </citation>
    <scope>NUCLEOTIDE SEQUENCE</scope>
    <source>
        <strain evidence="2">HLG_WM_MAG_08</strain>
    </source>
</reference>
<accession>A0A6S6UBY9</accession>
<protein>
    <recommendedName>
        <fullName evidence="1">DUF302 domain-containing protein</fullName>
    </recommendedName>
</protein>